<dbReference type="CTD" id="79798"/>
<name>A0A6P9C712_PANGU</name>
<dbReference type="SUPFAM" id="SSF54695">
    <property type="entry name" value="POZ domain"/>
    <property type="match status" value="1"/>
</dbReference>
<evidence type="ECO:0000256" key="1">
    <source>
        <dbReference type="PROSITE-ProRule" id="PRU00259"/>
    </source>
</evidence>
<dbReference type="InterPro" id="IPR011333">
    <property type="entry name" value="SKP1/BTB/POZ_sf"/>
</dbReference>
<evidence type="ECO:0000256" key="2">
    <source>
        <dbReference type="SAM" id="MobiDB-lite"/>
    </source>
</evidence>
<dbReference type="PANTHER" id="PTHR23312:SF8">
    <property type="entry name" value="ARMADILLO REPEAT-CONTAINING PROTEIN 5"/>
    <property type="match status" value="1"/>
</dbReference>
<dbReference type="Proteomes" id="UP001652622">
    <property type="component" value="Unplaced"/>
</dbReference>
<dbReference type="OrthoDB" id="6086604at2759"/>
<dbReference type="InterPro" id="IPR016024">
    <property type="entry name" value="ARM-type_fold"/>
</dbReference>
<evidence type="ECO:0000259" key="3">
    <source>
        <dbReference type="PROSITE" id="PS50097"/>
    </source>
</evidence>
<organism evidence="4 5">
    <name type="scientific">Pantherophis guttatus</name>
    <name type="common">Corn snake</name>
    <name type="synonym">Elaphe guttata</name>
    <dbReference type="NCBI Taxonomy" id="94885"/>
    <lineage>
        <taxon>Eukaryota</taxon>
        <taxon>Metazoa</taxon>
        <taxon>Chordata</taxon>
        <taxon>Craniata</taxon>
        <taxon>Vertebrata</taxon>
        <taxon>Euteleostomi</taxon>
        <taxon>Lepidosauria</taxon>
        <taxon>Squamata</taxon>
        <taxon>Bifurcata</taxon>
        <taxon>Unidentata</taxon>
        <taxon>Episquamata</taxon>
        <taxon>Toxicofera</taxon>
        <taxon>Serpentes</taxon>
        <taxon>Colubroidea</taxon>
        <taxon>Colubridae</taxon>
        <taxon>Colubrinae</taxon>
        <taxon>Pantherophis</taxon>
    </lineage>
</organism>
<dbReference type="Gene3D" id="3.30.710.10">
    <property type="entry name" value="Potassium Channel Kv1.1, Chain A"/>
    <property type="match status" value="1"/>
</dbReference>
<feature type="repeat" description="ARM" evidence="1">
    <location>
        <begin position="103"/>
        <end position="146"/>
    </location>
</feature>
<dbReference type="SUPFAM" id="SSF48371">
    <property type="entry name" value="ARM repeat"/>
    <property type="match status" value="2"/>
</dbReference>
<dbReference type="RefSeq" id="XP_034275685.1">
    <property type="nucleotide sequence ID" value="XM_034419794.2"/>
</dbReference>
<dbReference type="AlphaFoldDB" id="A0A6P9C712"/>
<dbReference type="PROSITE" id="PS50097">
    <property type="entry name" value="BTB"/>
    <property type="match status" value="1"/>
</dbReference>
<dbReference type="InterPro" id="IPR000225">
    <property type="entry name" value="Armadillo"/>
</dbReference>
<accession>A0A6P9C712</accession>
<dbReference type="KEGG" id="pgut:117666815"/>
<dbReference type="GO" id="GO:0009653">
    <property type="term" value="P:anatomical structure morphogenesis"/>
    <property type="evidence" value="ECO:0007669"/>
    <property type="project" value="TreeGrafter"/>
</dbReference>
<evidence type="ECO:0000313" key="4">
    <source>
        <dbReference type="Proteomes" id="UP001652622"/>
    </source>
</evidence>
<evidence type="ECO:0000313" key="5">
    <source>
        <dbReference type="RefSeq" id="XP_034275685.1"/>
    </source>
</evidence>
<dbReference type="PANTHER" id="PTHR23312">
    <property type="entry name" value="ARMC5 ARMADILLO REPEAT-CONTAINING -RELATED"/>
    <property type="match status" value="1"/>
</dbReference>
<dbReference type="InterPro" id="IPR000210">
    <property type="entry name" value="BTB/POZ_dom"/>
</dbReference>
<sequence>MAAPALRGSGGGACTPTGSLDYCLAQLQRGTEPGLGKALLALRTQHIKEVGGIARFRTHGGLAPLLGILSSSPRPRRTLDLALSILGNCCTEGGSRTQVRELGGIPPLVTILKSLAVESILNRTARALGNLAVDSENCQAIHEAGAVPQLIQVLTTSQDSECLQSVIRAIRYLADTPAHRLVLAQQGAVRPIVERLTSSLEDGALIVAAVRTLVELSKGCSRDCAEQLSLGGGMVPLVALASHEKRVVQESALAVLANLCLQGMLRPAIGNAGGVELLVGEIQRRRGAGAPGASLHPLVKALCLLCREAVNRSRVRETGGLELLLSLLRDRCHSYSHARVVVAFVAFFYDEEALEMLQAGGLVPLLVGRLAAQSQWSGWEQVEEEEKEHEDEKDAASFDFPAEGRRGEQALPGAESSSFQSLRSWLVSEGYISSPGDLSPQWSPDTTLSELEAQGDISPSQELQDESLGPCHSTSGVKTHSRAESPDFLHSPFLDLPPGGQPSLSETSNLAAKGGILPDHNLNPTAVPLSAESENLHPEPVLEVPHSEGNKEGKTDGANKLPKELAMSELANLEEEVLPGDDILQLPCLSTSEEMPNSGKIDGRAEQSPWVALVASQNSSGPSNSNSIPFIVIPSNSDRIQLSPGPVAKSPVKEEACSVTPKLNVQALPTSPEEYKTPTAYWKRRTKLRSFLEQSTPPSQGLCPVPEASSPWLSLTLPLSFSPHMGDPDFHAPEAPALLLLSRFSQAEDPSRSLVTPDTLQGLLRYITRSPSPSSRCLRLLHRLTCNPACLEAFVRSHGPSLIRAWLILGVSPEQAATAITGEAEEAETSGLCDPGKFKELGEALLMNLCVQAESPFGVGVLTHMLLSGCESDQAASALALPLICRKDSVCRKLLVGLSGLRILLGVLARDPDPYFVFYTSDALSLLLSSQAPSPASVSSPALKRPRLDSPQPCSYARIMEEGGADLFFQLDSGCRVPAVRQAISDASEVFRAMLSGGFAESSHTTVTLRDVLPEPFLAVTHFLHGCRGKPCQVLGTPFPLALAEEILVVAEQYLLPDLQTLVDEALCQNSLCPGTLGEVYRLAEQQNRPRLLQNCVASVFVREGSTPTHRAAALAELLRSAADPSGLAAKLLGVVLESPWGSGSEGQLS</sequence>
<dbReference type="InterPro" id="IPR011989">
    <property type="entry name" value="ARM-like"/>
</dbReference>
<feature type="compositionally biased region" description="Basic and acidic residues" evidence="2">
    <location>
        <begin position="390"/>
        <end position="408"/>
    </location>
</feature>
<gene>
    <name evidence="5" type="primary">ARMC5</name>
</gene>
<dbReference type="Pfam" id="PF24768">
    <property type="entry name" value="ARM_ARMC5"/>
    <property type="match status" value="1"/>
</dbReference>
<protein>
    <submittedName>
        <fullName evidence="5">Armadillo repeat-containing protein 5</fullName>
    </submittedName>
</protein>
<dbReference type="PROSITE" id="PS50176">
    <property type="entry name" value="ARM_REPEAT"/>
    <property type="match status" value="1"/>
</dbReference>
<dbReference type="Gene3D" id="1.25.10.10">
    <property type="entry name" value="Leucine-rich Repeat Variant"/>
    <property type="match status" value="1"/>
</dbReference>
<feature type="region of interest" description="Disordered" evidence="2">
    <location>
        <begin position="452"/>
        <end position="508"/>
    </location>
</feature>
<reference evidence="5" key="1">
    <citation type="submission" date="2025-08" db="UniProtKB">
        <authorList>
            <consortium name="RefSeq"/>
        </authorList>
    </citation>
    <scope>IDENTIFICATION</scope>
    <source>
        <tissue evidence="5">Blood</tissue>
    </source>
</reference>
<dbReference type="Pfam" id="PF00651">
    <property type="entry name" value="BTB"/>
    <property type="match status" value="1"/>
</dbReference>
<dbReference type="GeneID" id="117666815"/>
<dbReference type="SMART" id="SM00225">
    <property type="entry name" value="BTB"/>
    <property type="match status" value="1"/>
</dbReference>
<dbReference type="SMART" id="SM00185">
    <property type="entry name" value="ARM"/>
    <property type="match status" value="5"/>
</dbReference>
<dbReference type="InterPro" id="IPR055445">
    <property type="entry name" value="ARM_ARMC5"/>
</dbReference>
<feature type="region of interest" description="Disordered" evidence="2">
    <location>
        <begin position="379"/>
        <end position="415"/>
    </location>
</feature>
<dbReference type="OMA" id="NCCTEGG"/>
<dbReference type="GO" id="GO:0005829">
    <property type="term" value="C:cytosol"/>
    <property type="evidence" value="ECO:0007669"/>
    <property type="project" value="TreeGrafter"/>
</dbReference>
<dbReference type="InParanoid" id="A0A6P9C712"/>
<keyword evidence="4" id="KW-1185">Reference proteome</keyword>
<proteinExistence type="predicted"/>
<feature type="domain" description="BTB" evidence="3">
    <location>
        <begin position="965"/>
        <end position="1025"/>
    </location>
</feature>